<keyword evidence="3 8" id="KW-0812">Transmembrane</keyword>
<keyword evidence="5 8" id="KW-1133">Transmembrane helix</keyword>
<dbReference type="GO" id="GO:0036503">
    <property type="term" value="P:ERAD pathway"/>
    <property type="evidence" value="ECO:0007669"/>
    <property type="project" value="TreeGrafter"/>
</dbReference>
<feature type="compositionally biased region" description="Acidic residues" evidence="9">
    <location>
        <begin position="252"/>
        <end position="261"/>
    </location>
</feature>
<dbReference type="GO" id="GO:0051082">
    <property type="term" value="F:unfolded protein binding"/>
    <property type="evidence" value="ECO:0007669"/>
    <property type="project" value="InterPro"/>
</dbReference>
<comment type="similarity">
    <text evidence="2 8">Belongs to the calreticulin family.</text>
</comment>
<dbReference type="PROSITE" id="PS00804">
    <property type="entry name" value="CALRETICULIN_2"/>
    <property type="match status" value="1"/>
</dbReference>
<dbReference type="AlphaFoldDB" id="A0A7J0GM59"/>
<dbReference type="SUPFAM" id="SSF49899">
    <property type="entry name" value="Concanavalin A-like lectins/glucanases"/>
    <property type="match status" value="1"/>
</dbReference>
<feature type="chain" id="PRO_5029940471" evidence="8">
    <location>
        <begin position="28"/>
        <end position="461"/>
    </location>
</feature>
<keyword evidence="7 8" id="KW-0143">Chaperone</keyword>
<evidence type="ECO:0000256" key="7">
    <source>
        <dbReference type="ARBA" id="ARBA00023186"/>
    </source>
</evidence>
<evidence type="ECO:0000313" key="10">
    <source>
        <dbReference type="EMBL" id="GFZ11899.1"/>
    </source>
</evidence>
<feature type="compositionally biased region" description="Acidic residues" evidence="9">
    <location>
        <begin position="214"/>
        <end position="245"/>
    </location>
</feature>
<sequence>MEERNRRIAMRLCLLLLIGCFASQIFASSDPIFHESFDESFDGSWIVSEKEDYKGVWKHSKSEGHNDYGLLVSEPARKYAIVKELDDPLRSFDNDSPYSIMFGPDKCGATNKVHFILKHKNPKTGEYVEHHLKFPPSVPSDKLTHVYTAILKPTNELQILIDGEEKKKANFFSDDDFEPAIIPPKTIPDPDDKKPEDWDDMAKISDPDAVKPEDWDEDAPMEIEDEEAEKPEGWLDDEPEEIDDPEAVKPEDWDDEEDGEWEAPKIENPRCATAPGCGEWTRPTKMNPAYKGKWHAPLIDNPNYKGIWKPRQIPNPDEEVAESCRDSAWKPKFEVEKEKQKAEDAASGVSDGLKGFQKAVFDVLYMIAEIPFLSEHKEKIMDLIEQAEKQANLTIGVIISIVVVILSVLLKILFGGKKQAKATPEVAETSDNKGSSEEKDEQNDKEDVPAPPRRRNTRRET</sequence>
<dbReference type="SUPFAM" id="SSF63887">
    <property type="entry name" value="P-domain of calnexin/calreticulin"/>
    <property type="match status" value="1"/>
</dbReference>
<proteinExistence type="inferred from homology"/>
<dbReference type="InterPro" id="IPR001580">
    <property type="entry name" value="Calret/calnex"/>
</dbReference>
<keyword evidence="6 8" id="KW-0472">Membrane</keyword>
<feature type="region of interest" description="Disordered" evidence="9">
    <location>
        <begin position="419"/>
        <end position="461"/>
    </location>
</feature>
<dbReference type="Pfam" id="PF00262">
    <property type="entry name" value="Calreticulin"/>
    <property type="match status" value="1"/>
</dbReference>
<feature type="compositionally biased region" description="Basic and acidic residues" evidence="9">
    <location>
        <begin position="188"/>
        <end position="213"/>
    </location>
</feature>
<dbReference type="GO" id="GO:0006457">
    <property type="term" value="P:protein folding"/>
    <property type="evidence" value="ECO:0007669"/>
    <property type="project" value="InterPro"/>
</dbReference>
<evidence type="ECO:0000256" key="6">
    <source>
        <dbReference type="ARBA" id="ARBA00023136"/>
    </source>
</evidence>
<dbReference type="Gene3D" id="2.10.250.10">
    <property type="entry name" value="Calreticulin/calnexin, P domain"/>
    <property type="match status" value="1"/>
</dbReference>
<dbReference type="FunFam" id="2.10.250.10:FF:000001">
    <property type="entry name" value="Calnexin homolog"/>
    <property type="match status" value="1"/>
</dbReference>
<gene>
    <name evidence="10" type="ORF">Acr_23g0002840</name>
</gene>
<dbReference type="PRINTS" id="PR00626">
    <property type="entry name" value="CALRETICULIN"/>
</dbReference>
<dbReference type="InterPro" id="IPR018124">
    <property type="entry name" value="Calret/calnex_CS"/>
</dbReference>
<feature type="region of interest" description="Disordered" evidence="9">
    <location>
        <begin position="175"/>
        <end position="261"/>
    </location>
</feature>
<feature type="transmembrane region" description="Helical" evidence="8">
    <location>
        <begin position="393"/>
        <end position="414"/>
    </location>
</feature>
<feature type="signal peptide" evidence="8">
    <location>
        <begin position="1"/>
        <end position="27"/>
    </location>
</feature>
<comment type="subcellular location">
    <subcellularLocation>
        <location evidence="1">Endoplasmic reticulum membrane</location>
        <topology evidence="1">Single-pass membrane protein</topology>
    </subcellularLocation>
</comment>
<dbReference type="PROSITE" id="PS00805">
    <property type="entry name" value="CALRETICULIN_REPEAT"/>
    <property type="match status" value="1"/>
</dbReference>
<evidence type="ECO:0000256" key="9">
    <source>
        <dbReference type="SAM" id="MobiDB-lite"/>
    </source>
</evidence>
<evidence type="ECO:0000256" key="3">
    <source>
        <dbReference type="ARBA" id="ARBA00022692"/>
    </source>
</evidence>
<dbReference type="InterPro" id="IPR009033">
    <property type="entry name" value="Calreticulin/calnexin_P_dom_sf"/>
</dbReference>
<dbReference type="Gene3D" id="2.60.120.200">
    <property type="match status" value="2"/>
</dbReference>
<dbReference type="GO" id="GO:0005789">
    <property type="term" value="C:endoplasmic reticulum membrane"/>
    <property type="evidence" value="ECO:0007669"/>
    <property type="project" value="UniProtKB-SubCell"/>
</dbReference>
<evidence type="ECO:0000256" key="2">
    <source>
        <dbReference type="ARBA" id="ARBA00010983"/>
    </source>
</evidence>
<evidence type="ECO:0000256" key="4">
    <source>
        <dbReference type="ARBA" id="ARBA00022824"/>
    </source>
</evidence>
<dbReference type="PANTHER" id="PTHR11073:SF1">
    <property type="entry name" value="CALNEXIN 14D-RELATED"/>
    <property type="match status" value="1"/>
</dbReference>
<feature type="compositionally biased region" description="Basic residues" evidence="9">
    <location>
        <begin position="452"/>
        <end position="461"/>
    </location>
</feature>
<dbReference type="PANTHER" id="PTHR11073">
    <property type="entry name" value="CALRETICULIN AND CALNEXIN"/>
    <property type="match status" value="1"/>
</dbReference>
<protein>
    <submittedName>
        <fullName evidence="10">Calnexin 1</fullName>
    </submittedName>
</protein>
<reference evidence="10 11" key="1">
    <citation type="submission" date="2019-07" db="EMBL/GenBank/DDBJ databases">
        <title>De Novo Assembly of kiwifruit Actinidia rufa.</title>
        <authorList>
            <person name="Sugita-Konishi S."/>
            <person name="Sato K."/>
            <person name="Mori E."/>
            <person name="Abe Y."/>
            <person name="Kisaki G."/>
            <person name="Hamano K."/>
            <person name="Suezawa K."/>
            <person name="Otani M."/>
            <person name="Fukuda T."/>
            <person name="Manabe T."/>
            <person name="Gomi K."/>
            <person name="Tabuchi M."/>
            <person name="Akimitsu K."/>
            <person name="Kataoka I."/>
        </authorList>
    </citation>
    <scope>NUCLEOTIDE SEQUENCE [LARGE SCALE GENOMIC DNA]</scope>
    <source>
        <strain evidence="11">cv. Fuchu</strain>
    </source>
</reference>
<evidence type="ECO:0000256" key="5">
    <source>
        <dbReference type="ARBA" id="ARBA00022989"/>
    </source>
</evidence>
<comment type="caution">
    <text evidence="10">The sequence shown here is derived from an EMBL/GenBank/DDBJ whole genome shotgun (WGS) entry which is preliminary data.</text>
</comment>
<evidence type="ECO:0000256" key="8">
    <source>
        <dbReference type="RuleBase" id="RU362126"/>
    </source>
</evidence>
<evidence type="ECO:0000313" key="11">
    <source>
        <dbReference type="Proteomes" id="UP000585474"/>
    </source>
</evidence>
<name>A0A7J0GM59_9ERIC</name>
<evidence type="ECO:0000256" key="1">
    <source>
        <dbReference type="ARBA" id="ARBA00004389"/>
    </source>
</evidence>
<dbReference type="GO" id="GO:0005509">
    <property type="term" value="F:calcium ion binding"/>
    <property type="evidence" value="ECO:0007669"/>
    <property type="project" value="InterPro"/>
</dbReference>
<accession>A0A7J0GM59</accession>
<keyword evidence="8" id="KW-0732">Signal</keyword>
<dbReference type="InterPro" id="IPR013320">
    <property type="entry name" value="ConA-like_dom_sf"/>
</dbReference>
<dbReference type="EMBL" id="BJWL01000023">
    <property type="protein sequence ID" value="GFZ11899.1"/>
    <property type="molecule type" value="Genomic_DNA"/>
</dbReference>
<organism evidence="10 11">
    <name type="scientific">Actinidia rufa</name>
    <dbReference type="NCBI Taxonomy" id="165716"/>
    <lineage>
        <taxon>Eukaryota</taxon>
        <taxon>Viridiplantae</taxon>
        <taxon>Streptophyta</taxon>
        <taxon>Embryophyta</taxon>
        <taxon>Tracheophyta</taxon>
        <taxon>Spermatophyta</taxon>
        <taxon>Magnoliopsida</taxon>
        <taxon>eudicotyledons</taxon>
        <taxon>Gunneridae</taxon>
        <taxon>Pentapetalae</taxon>
        <taxon>asterids</taxon>
        <taxon>Ericales</taxon>
        <taxon>Actinidiaceae</taxon>
        <taxon>Actinidia</taxon>
    </lineage>
</organism>
<keyword evidence="11" id="KW-1185">Reference proteome</keyword>
<dbReference type="Proteomes" id="UP000585474">
    <property type="component" value="Unassembled WGS sequence"/>
</dbReference>
<dbReference type="OrthoDB" id="1938156at2759"/>
<keyword evidence="4 8" id="KW-0256">Endoplasmic reticulum</keyword>